<evidence type="ECO:0000256" key="6">
    <source>
        <dbReference type="ARBA" id="ARBA00022679"/>
    </source>
</evidence>
<reference evidence="13" key="1">
    <citation type="submission" date="2017-01" db="EMBL/GenBank/DDBJ databases">
        <authorList>
            <person name="Varghese N."/>
            <person name="Submissions S."/>
        </authorList>
    </citation>
    <scope>NUCLEOTIDE SEQUENCE [LARGE SCALE GENOMIC DNA]</scope>
    <source>
        <strain evidence="13">DSM 21054</strain>
    </source>
</reference>
<proteinExistence type="predicted"/>
<evidence type="ECO:0000259" key="11">
    <source>
        <dbReference type="PROSITE" id="PS50109"/>
    </source>
</evidence>
<dbReference type="FunFam" id="3.30.565.10:FF:000006">
    <property type="entry name" value="Sensor histidine kinase WalK"/>
    <property type="match status" value="1"/>
</dbReference>
<dbReference type="CDD" id="cd00082">
    <property type="entry name" value="HisKA"/>
    <property type="match status" value="1"/>
</dbReference>
<keyword evidence="7" id="KW-0547">Nucleotide-binding</keyword>
<dbReference type="Pfam" id="PF00512">
    <property type="entry name" value="HisKA"/>
    <property type="match status" value="1"/>
</dbReference>
<dbReference type="Proteomes" id="UP000186917">
    <property type="component" value="Unassembled WGS sequence"/>
</dbReference>
<dbReference type="EMBL" id="FTOR01000003">
    <property type="protein sequence ID" value="SIT05042.1"/>
    <property type="molecule type" value="Genomic_DNA"/>
</dbReference>
<name>A0A173MK06_9BACT</name>
<evidence type="ECO:0000313" key="12">
    <source>
        <dbReference type="EMBL" id="SIT05042.1"/>
    </source>
</evidence>
<comment type="catalytic activity">
    <reaction evidence="1">
        <text>ATP + protein L-histidine = ADP + protein N-phospho-L-histidine.</text>
        <dbReference type="EC" id="2.7.13.3"/>
    </reaction>
</comment>
<dbReference type="PANTHER" id="PTHR44936">
    <property type="entry name" value="SENSOR PROTEIN CREC"/>
    <property type="match status" value="1"/>
</dbReference>
<protein>
    <recommendedName>
        <fullName evidence="3">histidine kinase</fullName>
        <ecNumber evidence="3">2.7.13.3</ecNumber>
    </recommendedName>
</protein>
<dbReference type="InterPro" id="IPR004358">
    <property type="entry name" value="Sig_transdc_His_kin-like_C"/>
</dbReference>
<organism evidence="12 13">
    <name type="scientific">Filimonas lacunae</name>
    <dbReference type="NCBI Taxonomy" id="477680"/>
    <lineage>
        <taxon>Bacteria</taxon>
        <taxon>Pseudomonadati</taxon>
        <taxon>Bacteroidota</taxon>
        <taxon>Chitinophagia</taxon>
        <taxon>Chitinophagales</taxon>
        <taxon>Chitinophagaceae</taxon>
        <taxon>Filimonas</taxon>
    </lineage>
</organism>
<keyword evidence="6" id="KW-0808">Transferase</keyword>
<evidence type="ECO:0000256" key="1">
    <source>
        <dbReference type="ARBA" id="ARBA00000085"/>
    </source>
</evidence>
<keyword evidence="5" id="KW-0597">Phosphoprotein</keyword>
<dbReference type="PROSITE" id="PS50109">
    <property type="entry name" value="HIS_KIN"/>
    <property type="match status" value="1"/>
</dbReference>
<feature type="domain" description="Histidine kinase" evidence="11">
    <location>
        <begin position="133"/>
        <end position="348"/>
    </location>
</feature>
<dbReference type="AlphaFoldDB" id="A0A173MK06"/>
<dbReference type="InterPro" id="IPR005467">
    <property type="entry name" value="His_kinase_dom"/>
</dbReference>
<dbReference type="GO" id="GO:0005524">
    <property type="term" value="F:ATP binding"/>
    <property type="evidence" value="ECO:0007669"/>
    <property type="project" value="UniProtKB-KW"/>
</dbReference>
<keyword evidence="8 12" id="KW-0418">Kinase</keyword>
<evidence type="ECO:0000256" key="10">
    <source>
        <dbReference type="SAM" id="Phobius"/>
    </source>
</evidence>
<feature type="transmembrane region" description="Helical" evidence="10">
    <location>
        <begin position="20"/>
        <end position="43"/>
    </location>
</feature>
<evidence type="ECO:0000256" key="8">
    <source>
        <dbReference type="ARBA" id="ARBA00022777"/>
    </source>
</evidence>
<dbReference type="Gene3D" id="1.10.287.130">
    <property type="match status" value="1"/>
</dbReference>
<evidence type="ECO:0000256" key="9">
    <source>
        <dbReference type="ARBA" id="ARBA00022840"/>
    </source>
</evidence>
<keyword evidence="4" id="KW-1003">Cell membrane</keyword>
<dbReference type="RefSeq" id="WP_076378843.1">
    <property type="nucleotide sequence ID" value="NZ_AP017422.1"/>
</dbReference>
<dbReference type="SMART" id="SM00387">
    <property type="entry name" value="HATPase_c"/>
    <property type="match status" value="1"/>
</dbReference>
<dbReference type="InterPro" id="IPR003594">
    <property type="entry name" value="HATPase_dom"/>
</dbReference>
<keyword evidence="10" id="KW-1133">Transmembrane helix</keyword>
<evidence type="ECO:0000313" key="13">
    <source>
        <dbReference type="Proteomes" id="UP000186917"/>
    </source>
</evidence>
<sequence>MNTIYSGLSNWPWIKKSYPAKFMVIAFIGIHIPLIILSICLIFDAFNFTKGSAVLVVLGATLLATVIALFTFYQLLAPLHRSKQALEDYIGKRQLPTLPVHYNDEAGILMKEIQLTLTTLNTLMEEKRDIAAMLSHDLRTPLTQFIGLGRLIKREDAGLQLQEIGDMMIQIGEQQLGFLNGILEVLSHNDLERGRNFTPGVSVTKVAADAITNVAQQAADKHIDIKQQWNQNLTFTVNPEAFTQVFQNLLTNAIKFSNPNSTIYLNGIKRNNQLVITITDEGMGFAPEHATILFNRYTDVRKEGTAGEASTGLGLYLVRKIVEQHNGVITAHSNGVNTGASFEITMPV</sequence>
<accession>A0A173MK06</accession>
<dbReference type="GO" id="GO:0000155">
    <property type="term" value="F:phosphorelay sensor kinase activity"/>
    <property type="evidence" value="ECO:0007669"/>
    <property type="project" value="InterPro"/>
</dbReference>
<keyword evidence="9" id="KW-0067">ATP-binding</keyword>
<dbReference type="OrthoDB" id="9780487at2"/>
<dbReference type="SUPFAM" id="SSF55874">
    <property type="entry name" value="ATPase domain of HSP90 chaperone/DNA topoisomerase II/histidine kinase"/>
    <property type="match status" value="1"/>
</dbReference>
<evidence type="ECO:0000256" key="7">
    <source>
        <dbReference type="ARBA" id="ARBA00022741"/>
    </source>
</evidence>
<dbReference type="InterPro" id="IPR036890">
    <property type="entry name" value="HATPase_C_sf"/>
</dbReference>
<dbReference type="PANTHER" id="PTHR44936:SF10">
    <property type="entry name" value="SENSOR PROTEIN RSTB"/>
    <property type="match status" value="1"/>
</dbReference>
<gene>
    <name evidence="12" type="ORF">SAMN05421788_103153</name>
</gene>
<keyword evidence="10" id="KW-0812">Transmembrane</keyword>
<dbReference type="KEGG" id="fln:FLA_3838"/>
<keyword evidence="10" id="KW-0472">Membrane</keyword>
<evidence type="ECO:0000256" key="4">
    <source>
        <dbReference type="ARBA" id="ARBA00022475"/>
    </source>
</evidence>
<dbReference type="InterPro" id="IPR050980">
    <property type="entry name" value="2C_sensor_his_kinase"/>
</dbReference>
<dbReference type="GO" id="GO:0005886">
    <property type="term" value="C:plasma membrane"/>
    <property type="evidence" value="ECO:0007669"/>
    <property type="project" value="UniProtKB-SubCell"/>
</dbReference>
<dbReference type="STRING" id="477680.SAMN05421788_103153"/>
<dbReference type="Pfam" id="PF02518">
    <property type="entry name" value="HATPase_c"/>
    <property type="match status" value="1"/>
</dbReference>
<keyword evidence="13" id="KW-1185">Reference proteome</keyword>
<dbReference type="Gene3D" id="3.30.565.10">
    <property type="entry name" value="Histidine kinase-like ATPase, C-terminal domain"/>
    <property type="match status" value="1"/>
</dbReference>
<dbReference type="InterPro" id="IPR036097">
    <property type="entry name" value="HisK_dim/P_sf"/>
</dbReference>
<evidence type="ECO:0000256" key="3">
    <source>
        <dbReference type="ARBA" id="ARBA00012438"/>
    </source>
</evidence>
<dbReference type="SUPFAM" id="SSF47384">
    <property type="entry name" value="Homodimeric domain of signal transducing histidine kinase"/>
    <property type="match status" value="1"/>
</dbReference>
<dbReference type="EC" id="2.7.13.3" evidence="3"/>
<dbReference type="PRINTS" id="PR00344">
    <property type="entry name" value="BCTRLSENSOR"/>
</dbReference>
<comment type="subcellular location">
    <subcellularLocation>
        <location evidence="2">Cell membrane</location>
        <topology evidence="2">Multi-pass membrane protein</topology>
    </subcellularLocation>
</comment>
<feature type="transmembrane region" description="Helical" evidence="10">
    <location>
        <begin position="55"/>
        <end position="76"/>
    </location>
</feature>
<evidence type="ECO:0000256" key="5">
    <source>
        <dbReference type="ARBA" id="ARBA00022553"/>
    </source>
</evidence>
<dbReference type="SMART" id="SM00388">
    <property type="entry name" value="HisKA"/>
    <property type="match status" value="1"/>
</dbReference>
<evidence type="ECO:0000256" key="2">
    <source>
        <dbReference type="ARBA" id="ARBA00004651"/>
    </source>
</evidence>
<dbReference type="InterPro" id="IPR003661">
    <property type="entry name" value="HisK_dim/P_dom"/>
</dbReference>